<sequence length="301" mass="31475">MGQAISGEGQARGFGARDLIVVAAMNVLWGLNIIAVKMAVSEIAPLTAGFLRQALVLLVCLGSLRIIAGRMWALTALGMLSGGAFYVATNLSLSITHNVGALAIAGQLGVPFSLLLAIVVFREKIHLPRIAGIALSVAGVGLLVFDPTMVNEIPGLALTALASFIWAICSLIQRKLIGVPVLTIYAWIGFWGSIILGTIALALEPEAMRSIPHIPLKTFGWVVFSAVGSSVMGQGAMSWLLQRHPVSVVTPLTLAAPVIAVFATGWYFDTPPTMLMLTGGAIAMIGVAIVTIRTARAGDTP</sequence>
<proteinExistence type="predicted"/>
<evidence type="ECO:0000256" key="2">
    <source>
        <dbReference type="ARBA" id="ARBA00022692"/>
    </source>
</evidence>
<evidence type="ECO:0000256" key="5">
    <source>
        <dbReference type="SAM" id="Phobius"/>
    </source>
</evidence>
<dbReference type="PANTHER" id="PTHR32322">
    <property type="entry name" value="INNER MEMBRANE TRANSPORTER"/>
    <property type="match status" value="1"/>
</dbReference>
<dbReference type="Pfam" id="PF00892">
    <property type="entry name" value="EamA"/>
    <property type="match status" value="2"/>
</dbReference>
<evidence type="ECO:0000256" key="1">
    <source>
        <dbReference type="ARBA" id="ARBA00004141"/>
    </source>
</evidence>
<dbReference type="InterPro" id="IPR037185">
    <property type="entry name" value="EmrE-like"/>
</dbReference>
<dbReference type="InterPro" id="IPR000620">
    <property type="entry name" value="EamA_dom"/>
</dbReference>
<dbReference type="PANTHER" id="PTHR32322:SF9">
    <property type="entry name" value="AMINO-ACID METABOLITE EFFLUX PUMP-RELATED"/>
    <property type="match status" value="1"/>
</dbReference>
<protein>
    <submittedName>
        <fullName evidence="7">Integral membrane protein</fullName>
    </submittedName>
</protein>
<feature type="transmembrane region" description="Helical" evidence="5">
    <location>
        <begin position="274"/>
        <end position="292"/>
    </location>
</feature>
<feature type="transmembrane region" description="Helical" evidence="5">
    <location>
        <begin position="46"/>
        <end position="64"/>
    </location>
</feature>
<feature type="transmembrane region" description="Helical" evidence="5">
    <location>
        <begin position="248"/>
        <end position="268"/>
    </location>
</feature>
<gene>
    <name evidence="7" type="ORF">MGWOODY_Smn812</name>
</gene>
<dbReference type="EMBL" id="CZQE01000204">
    <property type="protein sequence ID" value="CUS45057.1"/>
    <property type="molecule type" value="Genomic_DNA"/>
</dbReference>
<keyword evidence="2 5" id="KW-0812">Transmembrane</keyword>
<feature type="transmembrane region" description="Helical" evidence="5">
    <location>
        <begin position="218"/>
        <end position="241"/>
    </location>
</feature>
<feature type="domain" description="EamA" evidence="6">
    <location>
        <begin position="20"/>
        <end position="144"/>
    </location>
</feature>
<reference evidence="7" key="1">
    <citation type="submission" date="2015-10" db="EMBL/GenBank/DDBJ databases">
        <authorList>
            <person name="Gilbert D.G."/>
        </authorList>
    </citation>
    <scope>NUCLEOTIDE SEQUENCE</scope>
</reference>
<feature type="transmembrane region" description="Helical" evidence="5">
    <location>
        <begin position="153"/>
        <end position="172"/>
    </location>
</feature>
<dbReference type="InterPro" id="IPR050638">
    <property type="entry name" value="AA-Vitamin_Transporters"/>
</dbReference>
<comment type="subcellular location">
    <subcellularLocation>
        <location evidence="1">Membrane</location>
        <topology evidence="1">Multi-pass membrane protein</topology>
    </subcellularLocation>
</comment>
<feature type="transmembrane region" description="Helical" evidence="5">
    <location>
        <begin position="184"/>
        <end position="203"/>
    </location>
</feature>
<keyword evidence="4 5" id="KW-0472">Membrane</keyword>
<feature type="transmembrane region" description="Helical" evidence="5">
    <location>
        <begin position="130"/>
        <end position="147"/>
    </location>
</feature>
<keyword evidence="3 5" id="KW-1133">Transmembrane helix</keyword>
<feature type="transmembrane region" description="Helical" evidence="5">
    <location>
        <begin position="101"/>
        <end position="121"/>
    </location>
</feature>
<organism evidence="7">
    <name type="scientific">hydrothermal vent metagenome</name>
    <dbReference type="NCBI Taxonomy" id="652676"/>
    <lineage>
        <taxon>unclassified sequences</taxon>
        <taxon>metagenomes</taxon>
        <taxon>ecological metagenomes</taxon>
    </lineage>
</organism>
<dbReference type="GO" id="GO:0016020">
    <property type="term" value="C:membrane"/>
    <property type="evidence" value="ECO:0007669"/>
    <property type="project" value="UniProtKB-SubCell"/>
</dbReference>
<evidence type="ECO:0000259" key="6">
    <source>
        <dbReference type="Pfam" id="PF00892"/>
    </source>
</evidence>
<evidence type="ECO:0000256" key="3">
    <source>
        <dbReference type="ARBA" id="ARBA00022989"/>
    </source>
</evidence>
<feature type="transmembrane region" description="Helical" evidence="5">
    <location>
        <begin position="71"/>
        <end position="89"/>
    </location>
</feature>
<evidence type="ECO:0000256" key="4">
    <source>
        <dbReference type="ARBA" id="ARBA00023136"/>
    </source>
</evidence>
<evidence type="ECO:0000313" key="7">
    <source>
        <dbReference type="EMBL" id="CUS45057.1"/>
    </source>
</evidence>
<feature type="domain" description="EamA" evidence="6">
    <location>
        <begin position="154"/>
        <end position="291"/>
    </location>
</feature>
<dbReference type="SUPFAM" id="SSF103481">
    <property type="entry name" value="Multidrug resistance efflux transporter EmrE"/>
    <property type="match status" value="2"/>
</dbReference>
<dbReference type="AlphaFoldDB" id="A0A160TLT6"/>
<accession>A0A160TLT6</accession>
<feature type="transmembrane region" description="Helical" evidence="5">
    <location>
        <begin position="20"/>
        <end position="40"/>
    </location>
</feature>
<name>A0A160TLT6_9ZZZZ</name>